<evidence type="ECO:0000313" key="6">
    <source>
        <dbReference type="EMBL" id="KGJ88192.1"/>
    </source>
</evidence>
<organism evidence="6 7">
    <name type="scientific">Colwellia psychrerythraea</name>
    <name type="common">Vibrio psychroerythus</name>
    <dbReference type="NCBI Taxonomy" id="28229"/>
    <lineage>
        <taxon>Bacteria</taxon>
        <taxon>Pseudomonadati</taxon>
        <taxon>Pseudomonadota</taxon>
        <taxon>Gammaproteobacteria</taxon>
        <taxon>Alteromonadales</taxon>
        <taxon>Colwelliaceae</taxon>
        <taxon>Colwellia</taxon>
    </lineage>
</organism>
<evidence type="ECO:0000256" key="1">
    <source>
        <dbReference type="ARBA" id="ARBA00009437"/>
    </source>
</evidence>
<dbReference type="GO" id="GO:0006351">
    <property type="term" value="P:DNA-templated transcription"/>
    <property type="evidence" value="ECO:0007669"/>
    <property type="project" value="TreeGrafter"/>
</dbReference>
<evidence type="ECO:0000256" key="4">
    <source>
        <dbReference type="ARBA" id="ARBA00023163"/>
    </source>
</evidence>
<dbReference type="InterPro" id="IPR036388">
    <property type="entry name" value="WH-like_DNA-bd_sf"/>
</dbReference>
<evidence type="ECO:0000313" key="7">
    <source>
        <dbReference type="Proteomes" id="UP000029868"/>
    </source>
</evidence>
<protein>
    <submittedName>
        <fullName evidence="6">Transcriptional regulator, LysR family</fullName>
    </submittedName>
</protein>
<dbReference type="AlphaFoldDB" id="A0A099KDV6"/>
<sequence>MLRHALKRHSNLPHSLNALRVFETAARYLSFTHAATELNVTQSAVSRQIRQLEDNLGFILFNRLHRSLVLTNEGRELSMLLSRQFGELNRAIYQLAPSLKSELKIKVETSIAARWLVPRLHKFRSRYPNLQVNLTLAWFQAGVNINLESGGYDVAVFGEKYPDARYADNSLRCEYMAPIYHSSLCKNQQLLTVAQAIDQVSIHPTEDRSDWKYWLSLTDNSDQSSDKGITFNSLDLAIIAANAGEGVAMMDLMLVLDELEKAELLLPEQVQIIKSPWQYYYYVAPETHATDDIDAFIAWLHEEFSQDRRRLAKLVSDNGWHMPNVQNNV</sequence>
<name>A0A099KDV6_COLPS</name>
<dbReference type="GO" id="GO:0043565">
    <property type="term" value="F:sequence-specific DNA binding"/>
    <property type="evidence" value="ECO:0007669"/>
    <property type="project" value="TreeGrafter"/>
</dbReference>
<keyword evidence="3" id="KW-0238">DNA-binding</keyword>
<reference evidence="6 7" key="1">
    <citation type="submission" date="2014-08" db="EMBL/GenBank/DDBJ databases">
        <title>Genomic and Phenotypic Diversity of Colwellia psychrerythraea strains from Disparate Marine Basins.</title>
        <authorList>
            <person name="Techtmann S.M."/>
            <person name="Stelling S.C."/>
            <person name="Utturkar S.M."/>
            <person name="Alshibli N."/>
            <person name="Harris A."/>
            <person name="Brown S.D."/>
            <person name="Hazen T.C."/>
        </authorList>
    </citation>
    <scope>NUCLEOTIDE SEQUENCE [LARGE SCALE GENOMIC DNA]</scope>
    <source>
        <strain evidence="6 7">GAB14E</strain>
    </source>
</reference>
<dbReference type="SUPFAM" id="SSF53850">
    <property type="entry name" value="Periplasmic binding protein-like II"/>
    <property type="match status" value="1"/>
</dbReference>
<comment type="similarity">
    <text evidence="1">Belongs to the LysR transcriptional regulatory family.</text>
</comment>
<dbReference type="Pfam" id="PF03466">
    <property type="entry name" value="LysR_substrate"/>
    <property type="match status" value="1"/>
</dbReference>
<dbReference type="PRINTS" id="PR00039">
    <property type="entry name" value="HTHLYSR"/>
</dbReference>
<comment type="caution">
    <text evidence="6">The sequence shown here is derived from an EMBL/GenBank/DDBJ whole genome shotgun (WGS) entry which is preliminary data.</text>
</comment>
<dbReference type="InterPro" id="IPR000847">
    <property type="entry name" value="LysR_HTH_N"/>
</dbReference>
<dbReference type="GO" id="GO:0003700">
    <property type="term" value="F:DNA-binding transcription factor activity"/>
    <property type="evidence" value="ECO:0007669"/>
    <property type="project" value="InterPro"/>
</dbReference>
<dbReference type="Gene3D" id="1.10.10.10">
    <property type="entry name" value="Winged helix-like DNA-binding domain superfamily/Winged helix DNA-binding domain"/>
    <property type="match status" value="1"/>
</dbReference>
<proteinExistence type="inferred from homology"/>
<evidence type="ECO:0000256" key="3">
    <source>
        <dbReference type="ARBA" id="ARBA00023125"/>
    </source>
</evidence>
<dbReference type="Proteomes" id="UP000029868">
    <property type="component" value="Unassembled WGS sequence"/>
</dbReference>
<dbReference type="EMBL" id="JQEC01000068">
    <property type="protein sequence ID" value="KGJ88192.1"/>
    <property type="molecule type" value="Genomic_DNA"/>
</dbReference>
<accession>A0A099KDV6</accession>
<gene>
    <name evidence="6" type="ORF">GAB14E_4221</name>
</gene>
<dbReference type="PANTHER" id="PTHR30537:SF32">
    <property type="entry name" value="HTH-TYPE TRANSCRIPTIONAL REGULATOR DSDC"/>
    <property type="match status" value="1"/>
</dbReference>
<dbReference type="PANTHER" id="PTHR30537">
    <property type="entry name" value="HTH-TYPE TRANSCRIPTIONAL REGULATOR"/>
    <property type="match status" value="1"/>
</dbReference>
<evidence type="ECO:0000256" key="2">
    <source>
        <dbReference type="ARBA" id="ARBA00023015"/>
    </source>
</evidence>
<dbReference type="PATRIC" id="fig|28229.3.peg.4195"/>
<dbReference type="InterPro" id="IPR005119">
    <property type="entry name" value="LysR_subst-bd"/>
</dbReference>
<dbReference type="SUPFAM" id="SSF46785">
    <property type="entry name" value="Winged helix' DNA-binding domain"/>
    <property type="match status" value="1"/>
</dbReference>
<dbReference type="InterPro" id="IPR058163">
    <property type="entry name" value="LysR-type_TF_proteobact-type"/>
</dbReference>
<dbReference type="InterPro" id="IPR036390">
    <property type="entry name" value="WH_DNA-bd_sf"/>
</dbReference>
<keyword evidence="4" id="KW-0804">Transcription</keyword>
<dbReference type="Gene3D" id="3.40.190.10">
    <property type="entry name" value="Periplasmic binding protein-like II"/>
    <property type="match status" value="2"/>
</dbReference>
<keyword evidence="2" id="KW-0805">Transcription regulation</keyword>
<dbReference type="Pfam" id="PF00126">
    <property type="entry name" value="HTH_1"/>
    <property type="match status" value="1"/>
</dbReference>
<evidence type="ECO:0000259" key="5">
    <source>
        <dbReference type="PROSITE" id="PS50931"/>
    </source>
</evidence>
<feature type="domain" description="HTH lysR-type" evidence="5">
    <location>
        <begin position="14"/>
        <end position="71"/>
    </location>
</feature>
<dbReference type="FunFam" id="1.10.10.10:FF:000038">
    <property type="entry name" value="Glycine cleavage system transcriptional activator"/>
    <property type="match status" value="1"/>
</dbReference>
<dbReference type="PROSITE" id="PS50931">
    <property type="entry name" value="HTH_LYSR"/>
    <property type="match status" value="1"/>
</dbReference>